<keyword evidence="4" id="KW-1185">Reference proteome</keyword>
<evidence type="ECO:0000313" key="4">
    <source>
        <dbReference type="Proteomes" id="UP001592528"/>
    </source>
</evidence>
<dbReference type="Proteomes" id="UP001592528">
    <property type="component" value="Unassembled WGS sequence"/>
</dbReference>
<evidence type="ECO:0000256" key="1">
    <source>
        <dbReference type="SAM" id="MobiDB-lite"/>
    </source>
</evidence>
<gene>
    <name evidence="3" type="ORF">ACEZDJ_17720</name>
</gene>
<dbReference type="RefSeq" id="WP_380522860.1">
    <property type="nucleotide sequence ID" value="NZ_JBHEZZ010000009.1"/>
</dbReference>
<feature type="compositionally biased region" description="Low complexity" evidence="1">
    <location>
        <begin position="7"/>
        <end position="26"/>
    </location>
</feature>
<keyword evidence="2" id="KW-1133">Transmembrane helix</keyword>
<proteinExistence type="predicted"/>
<comment type="caution">
    <text evidence="3">The sequence shown here is derived from an EMBL/GenBank/DDBJ whole genome shotgun (WGS) entry which is preliminary data.</text>
</comment>
<protein>
    <recommendedName>
        <fullName evidence="5">Integral membrane protein</fullName>
    </recommendedName>
</protein>
<keyword evidence="2" id="KW-0812">Transmembrane</keyword>
<organism evidence="3 4">
    <name type="scientific">Streptacidiphilus cavernicola</name>
    <dbReference type="NCBI Taxonomy" id="3342716"/>
    <lineage>
        <taxon>Bacteria</taxon>
        <taxon>Bacillati</taxon>
        <taxon>Actinomycetota</taxon>
        <taxon>Actinomycetes</taxon>
        <taxon>Kitasatosporales</taxon>
        <taxon>Streptomycetaceae</taxon>
        <taxon>Streptacidiphilus</taxon>
    </lineage>
</organism>
<evidence type="ECO:0000313" key="3">
    <source>
        <dbReference type="EMBL" id="MFC1403131.1"/>
    </source>
</evidence>
<name>A0ABV6UP08_9ACTN</name>
<accession>A0ABV6UP08</accession>
<feature type="region of interest" description="Disordered" evidence="1">
    <location>
        <begin position="1"/>
        <end position="41"/>
    </location>
</feature>
<keyword evidence="2" id="KW-0472">Membrane</keyword>
<reference evidence="3 4" key="1">
    <citation type="submission" date="2024-09" db="EMBL/GenBank/DDBJ databases">
        <authorList>
            <person name="Lee S.D."/>
        </authorList>
    </citation>
    <scope>NUCLEOTIDE SEQUENCE [LARGE SCALE GENOMIC DNA]</scope>
    <source>
        <strain evidence="3 4">N1-5</strain>
    </source>
</reference>
<evidence type="ECO:0008006" key="5">
    <source>
        <dbReference type="Google" id="ProtNLM"/>
    </source>
</evidence>
<dbReference type="EMBL" id="JBHEZZ010000009">
    <property type="protein sequence ID" value="MFC1403131.1"/>
    <property type="molecule type" value="Genomic_DNA"/>
</dbReference>
<evidence type="ECO:0000256" key="2">
    <source>
        <dbReference type="SAM" id="Phobius"/>
    </source>
</evidence>
<feature type="transmembrane region" description="Helical" evidence="2">
    <location>
        <begin position="97"/>
        <end position="119"/>
    </location>
</feature>
<sequence length="120" mass="12096">MAHSIGPSQPQQSQPSSSLPSLAPMSPYGPGSRLHAGDGKAHPLADTLAGVTLILAAIAIATCMFRSLHLVASWTGLAGIVTAAWGQYISVTTKERFVLVCAGVAAAAGFGIGLAHGGLY</sequence>
<feature type="transmembrane region" description="Helical" evidence="2">
    <location>
        <begin position="43"/>
        <end position="61"/>
    </location>
</feature>